<reference evidence="1" key="1">
    <citation type="journal article" date="2021" name="Proc. Natl. Acad. Sci. U.S.A.">
        <title>A Catalog of Tens of Thousands of Viruses from Human Metagenomes Reveals Hidden Associations with Chronic Diseases.</title>
        <authorList>
            <person name="Tisza M.J."/>
            <person name="Buck C.B."/>
        </authorList>
    </citation>
    <scope>NUCLEOTIDE SEQUENCE</scope>
    <source>
        <strain evidence="1">CtmYS12</strain>
    </source>
</reference>
<proteinExistence type="predicted"/>
<protein>
    <submittedName>
        <fullName evidence="1">Uncharacterized protein</fullName>
    </submittedName>
</protein>
<sequence>MKEKFNSTTVLSAVVTAMGVIGTLLSFKVQNDDRELLKEELKEELREELSNEDKEES</sequence>
<dbReference type="EMBL" id="BK015347">
    <property type="protein sequence ID" value="DAE02595.1"/>
    <property type="molecule type" value="Genomic_DNA"/>
</dbReference>
<name>A0A8S5P850_9CAUD</name>
<organism evidence="1">
    <name type="scientific">Siphoviridae sp. ctmYS12</name>
    <dbReference type="NCBI Taxonomy" id="2825652"/>
    <lineage>
        <taxon>Viruses</taxon>
        <taxon>Duplodnaviria</taxon>
        <taxon>Heunggongvirae</taxon>
        <taxon>Uroviricota</taxon>
        <taxon>Caudoviricetes</taxon>
    </lineage>
</organism>
<evidence type="ECO:0000313" key="1">
    <source>
        <dbReference type="EMBL" id="DAE02595.1"/>
    </source>
</evidence>
<accession>A0A8S5P850</accession>